<dbReference type="InterPro" id="IPR015424">
    <property type="entry name" value="PyrdxlP-dep_Trfase"/>
</dbReference>
<protein>
    <submittedName>
        <fullName evidence="6">Uncharacterized protein</fullName>
    </submittedName>
</protein>
<gene>
    <name evidence="6" type="ORF">PIB30_019333</name>
</gene>
<accession>A0ABU6W9E8</accession>
<organism evidence="6 7">
    <name type="scientific">Stylosanthes scabra</name>
    <dbReference type="NCBI Taxonomy" id="79078"/>
    <lineage>
        <taxon>Eukaryota</taxon>
        <taxon>Viridiplantae</taxon>
        <taxon>Streptophyta</taxon>
        <taxon>Embryophyta</taxon>
        <taxon>Tracheophyta</taxon>
        <taxon>Spermatophyta</taxon>
        <taxon>Magnoliopsida</taxon>
        <taxon>eudicotyledons</taxon>
        <taxon>Gunneridae</taxon>
        <taxon>Pentapetalae</taxon>
        <taxon>rosids</taxon>
        <taxon>fabids</taxon>
        <taxon>Fabales</taxon>
        <taxon>Fabaceae</taxon>
        <taxon>Papilionoideae</taxon>
        <taxon>50 kb inversion clade</taxon>
        <taxon>dalbergioids sensu lato</taxon>
        <taxon>Dalbergieae</taxon>
        <taxon>Pterocarpus clade</taxon>
        <taxon>Stylosanthes</taxon>
    </lineage>
</organism>
<keyword evidence="7" id="KW-1185">Reference proteome</keyword>
<evidence type="ECO:0000256" key="2">
    <source>
        <dbReference type="ARBA" id="ARBA00007441"/>
    </source>
</evidence>
<keyword evidence="4" id="KW-0808">Transferase</keyword>
<evidence type="ECO:0000256" key="4">
    <source>
        <dbReference type="ARBA" id="ARBA00022679"/>
    </source>
</evidence>
<evidence type="ECO:0000313" key="7">
    <source>
        <dbReference type="Proteomes" id="UP001341840"/>
    </source>
</evidence>
<evidence type="ECO:0000313" key="6">
    <source>
        <dbReference type="EMBL" id="MED6181436.1"/>
    </source>
</evidence>
<comment type="caution">
    <text evidence="6">The sequence shown here is derived from an EMBL/GenBank/DDBJ whole genome shotgun (WGS) entry which is preliminary data.</text>
</comment>
<dbReference type="SUPFAM" id="SSF53383">
    <property type="entry name" value="PLP-dependent transferases"/>
    <property type="match status" value="1"/>
</dbReference>
<sequence>MVNGEREARSGAHSICELRGMDMAGKEMRCVSERVEGVSTSKAMLITGHAVSLQQSGIPVIRLEVGQPDFQTPTPVSLSGINAIQQGHTTYTLNAGTLQLRQAISHKFKGSFPPFFFK</sequence>
<dbReference type="EMBL" id="JASCZI010181302">
    <property type="protein sequence ID" value="MED6181436.1"/>
    <property type="molecule type" value="Genomic_DNA"/>
</dbReference>
<reference evidence="6 7" key="1">
    <citation type="journal article" date="2023" name="Plants (Basel)">
        <title>Bridging the Gap: Combining Genomics and Transcriptomics Approaches to Understand Stylosanthes scabra, an Orphan Legume from the Brazilian Caatinga.</title>
        <authorList>
            <person name="Ferreira-Neto J.R.C."/>
            <person name="da Silva M.D."/>
            <person name="Binneck E."/>
            <person name="de Melo N.F."/>
            <person name="da Silva R.H."/>
            <person name="de Melo A.L.T.M."/>
            <person name="Pandolfi V."/>
            <person name="Bustamante F.O."/>
            <person name="Brasileiro-Vidal A.C."/>
            <person name="Benko-Iseppon A.M."/>
        </authorList>
    </citation>
    <scope>NUCLEOTIDE SEQUENCE [LARGE SCALE GENOMIC DNA]</scope>
    <source>
        <tissue evidence="6">Leaves</tissue>
    </source>
</reference>
<evidence type="ECO:0000256" key="3">
    <source>
        <dbReference type="ARBA" id="ARBA00022576"/>
    </source>
</evidence>
<comment type="similarity">
    <text evidence="2">Belongs to the class-I pyridoxal-phosphate-dependent aminotransferase family.</text>
</comment>
<keyword evidence="5" id="KW-0663">Pyridoxal phosphate</keyword>
<dbReference type="InterPro" id="IPR015422">
    <property type="entry name" value="PyrdxlP-dep_Trfase_small"/>
</dbReference>
<dbReference type="Proteomes" id="UP001341840">
    <property type="component" value="Unassembled WGS sequence"/>
</dbReference>
<dbReference type="PANTHER" id="PTHR46383:SF1">
    <property type="entry name" value="ASPARTATE AMINOTRANSFERASE"/>
    <property type="match status" value="1"/>
</dbReference>
<evidence type="ECO:0000256" key="5">
    <source>
        <dbReference type="ARBA" id="ARBA00022898"/>
    </source>
</evidence>
<name>A0ABU6W9E8_9FABA</name>
<dbReference type="PANTHER" id="PTHR46383">
    <property type="entry name" value="ASPARTATE AMINOTRANSFERASE"/>
    <property type="match status" value="1"/>
</dbReference>
<comment type="cofactor">
    <cofactor evidence="1">
        <name>pyridoxal 5'-phosphate</name>
        <dbReference type="ChEBI" id="CHEBI:597326"/>
    </cofactor>
</comment>
<proteinExistence type="inferred from homology"/>
<evidence type="ECO:0000256" key="1">
    <source>
        <dbReference type="ARBA" id="ARBA00001933"/>
    </source>
</evidence>
<dbReference type="Gene3D" id="3.90.1150.10">
    <property type="entry name" value="Aspartate Aminotransferase, domain 1"/>
    <property type="match status" value="1"/>
</dbReference>
<dbReference type="InterPro" id="IPR050596">
    <property type="entry name" value="AspAT/PAT-like"/>
</dbReference>
<keyword evidence="3" id="KW-0032">Aminotransferase</keyword>